<dbReference type="OrthoDB" id="5959530at2"/>
<dbReference type="InterPro" id="IPR021732">
    <property type="entry name" value="DUF3301"/>
</dbReference>
<reference evidence="2 3" key="1">
    <citation type="submission" date="2018-07" db="EMBL/GenBank/DDBJ databases">
        <title>Dyella monticola sp. nov. and Dyella psychrodurans sp. nov. isolated from monsoon evergreen broad-leaved forest soil of Dinghu Mountain, China.</title>
        <authorList>
            <person name="Gao Z."/>
            <person name="Qiu L."/>
        </authorList>
    </citation>
    <scope>NUCLEOTIDE SEQUENCE [LARGE SCALE GENOMIC DNA]</scope>
    <source>
        <strain evidence="2 3">4MSK11</strain>
    </source>
</reference>
<feature type="region of interest" description="Disordered" evidence="1">
    <location>
        <begin position="107"/>
        <end position="138"/>
    </location>
</feature>
<keyword evidence="3" id="KW-1185">Reference proteome</keyword>
<accession>A0A370XBA5</accession>
<dbReference type="Pfam" id="PF11743">
    <property type="entry name" value="DUF3301"/>
    <property type="match status" value="1"/>
</dbReference>
<evidence type="ECO:0000313" key="3">
    <source>
        <dbReference type="Proteomes" id="UP000255334"/>
    </source>
</evidence>
<proteinExistence type="predicted"/>
<evidence type="ECO:0000313" key="2">
    <source>
        <dbReference type="EMBL" id="RDS85666.1"/>
    </source>
</evidence>
<protein>
    <submittedName>
        <fullName evidence="2">DUF3301 domain-containing protein</fullName>
    </submittedName>
</protein>
<sequence length="138" mass="15469">MGDLATLLLLLMLLAIAGTWLTLSRARDKAIQEARSRCYQHGLQLLDETVGLSGLRLRRLGGRRIIERRYSFEVSVDGNDREAGHLWMIGNELTALILPTIELYTPEQDGASSPHAPAEGDGNVLPFRRPVRDRDVRH</sequence>
<dbReference type="AlphaFoldDB" id="A0A370XBA5"/>
<dbReference type="Proteomes" id="UP000255334">
    <property type="component" value="Unassembled WGS sequence"/>
</dbReference>
<evidence type="ECO:0000256" key="1">
    <source>
        <dbReference type="SAM" id="MobiDB-lite"/>
    </source>
</evidence>
<organism evidence="2 3">
    <name type="scientific">Dyella psychrodurans</name>
    <dbReference type="NCBI Taxonomy" id="1927960"/>
    <lineage>
        <taxon>Bacteria</taxon>
        <taxon>Pseudomonadati</taxon>
        <taxon>Pseudomonadota</taxon>
        <taxon>Gammaproteobacteria</taxon>
        <taxon>Lysobacterales</taxon>
        <taxon>Rhodanobacteraceae</taxon>
        <taxon>Dyella</taxon>
    </lineage>
</organism>
<dbReference type="EMBL" id="QRBF01000002">
    <property type="protein sequence ID" value="RDS85666.1"/>
    <property type="molecule type" value="Genomic_DNA"/>
</dbReference>
<dbReference type="RefSeq" id="WP_115477702.1">
    <property type="nucleotide sequence ID" value="NZ_QRBF01000002.1"/>
</dbReference>
<name>A0A370XBA5_9GAMM</name>
<comment type="caution">
    <text evidence="2">The sequence shown here is derived from an EMBL/GenBank/DDBJ whole genome shotgun (WGS) entry which is preliminary data.</text>
</comment>
<gene>
    <name evidence="2" type="ORF">DWU99_07290</name>
</gene>